<reference evidence="1" key="1">
    <citation type="journal article" date="2021" name="Nat. Commun.">
        <title>Genetic determinants of endophytism in the Arabidopsis root mycobiome.</title>
        <authorList>
            <person name="Mesny F."/>
            <person name="Miyauchi S."/>
            <person name="Thiergart T."/>
            <person name="Pickel B."/>
            <person name="Atanasova L."/>
            <person name="Karlsson M."/>
            <person name="Huettel B."/>
            <person name="Barry K.W."/>
            <person name="Haridas S."/>
            <person name="Chen C."/>
            <person name="Bauer D."/>
            <person name="Andreopoulos W."/>
            <person name="Pangilinan J."/>
            <person name="LaButti K."/>
            <person name="Riley R."/>
            <person name="Lipzen A."/>
            <person name="Clum A."/>
            <person name="Drula E."/>
            <person name="Henrissat B."/>
            <person name="Kohler A."/>
            <person name="Grigoriev I.V."/>
            <person name="Martin F.M."/>
            <person name="Hacquard S."/>
        </authorList>
    </citation>
    <scope>NUCLEOTIDE SEQUENCE</scope>
    <source>
        <strain evidence="1">MPI-CAGE-AT-0023</strain>
    </source>
</reference>
<dbReference type="EMBL" id="JAGMUX010000008">
    <property type="protein sequence ID" value="KAH7249967.1"/>
    <property type="molecule type" value="Genomic_DNA"/>
</dbReference>
<name>A0A9P9H521_FUSRE</name>
<dbReference type="RefSeq" id="XP_046049286.1">
    <property type="nucleotide sequence ID" value="XM_046198080.1"/>
</dbReference>
<evidence type="ECO:0000313" key="1">
    <source>
        <dbReference type="EMBL" id="KAH7249967.1"/>
    </source>
</evidence>
<keyword evidence="2" id="KW-1185">Reference proteome</keyword>
<dbReference type="OrthoDB" id="4980804at2759"/>
<dbReference type="AlphaFoldDB" id="A0A9P9H521"/>
<organism evidence="1 2">
    <name type="scientific">Fusarium redolens</name>
    <dbReference type="NCBI Taxonomy" id="48865"/>
    <lineage>
        <taxon>Eukaryota</taxon>
        <taxon>Fungi</taxon>
        <taxon>Dikarya</taxon>
        <taxon>Ascomycota</taxon>
        <taxon>Pezizomycotina</taxon>
        <taxon>Sordariomycetes</taxon>
        <taxon>Hypocreomycetidae</taxon>
        <taxon>Hypocreales</taxon>
        <taxon>Nectriaceae</taxon>
        <taxon>Fusarium</taxon>
        <taxon>Fusarium redolens species complex</taxon>
    </lineage>
</organism>
<dbReference type="Proteomes" id="UP000720189">
    <property type="component" value="Unassembled WGS sequence"/>
</dbReference>
<accession>A0A9P9H521</accession>
<evidence type="ECO:0000313" key="2">
    <source>
        <dbReference type="Proteomes" id="UP000720189"/>
    </source>
</evidence>
<gene>
    <name evidence="1" type="ORF">BKA55DRAFT_675822</name>
</gene>
<comment type="caution">
    <text evidence="1">The sequence shown here is derived from an EMBL/GenBank/DDBJ whole genome shotgun (WGS) entry which is preliminary data.</text>
</comment>
<sequence>MAHRSIEMAATPIKGVELEDFQGDSSTTMPRAPDAVITHFCHLTYLERHGLRDLHIAWLKVSHNTTDLPSLCPITQSQRESFFFSIFSDCESSKPLYNPELTLDLSTDGKIEVGVWSQDLPVSREERKRALENGRLIKKCLCVLQRIRMTKTTVIEFLYMDADDELGDPEYVNFEPPGSTRVDAYTRSIKDYDTSKASPVHTFNLEAIILTARKRIVKHAKAGVMKGRLPTDTGHRVPGRFGTDPIWPKIESGDACWGT</sequence>
<protein>
    <submittedName>
        <fullName evidence="1">Uncharacterized protein</fullName>
    </submittedName>
</protein>
<proteinExistence type="predicted"/>
<dbReference type="GeneID" id="70228034"/>